<evidence type="ECO:0000259" key="8">
    <source>
        <dbReference type="PROSITE" id="PS50850"/>
    </source>
</evidence>
<dbReference type="InterPro" id="IPR036259">
    <property type="entry name" value="MFS_trans_sf"/>
</dbReference>
<evidence type="ECO:0000256" key="7">
    <source>
        <dbReference type="SAM" id="Phobius"/>
    </source>
</evidence>
<sequence length="427" mass="47464">MANTFSVFKKMNFTRMFLAAFTSRMGSVIGMTAFSFYLLDRFSEQPFYVSLTEMMYSLPTLVVFFIVGVLADRMDRQKIAANCEWINAGLSLIIIVTIMVGWMPLIFFLLFLRSAVSKFFFPAEQALVQGILSEKEYTTAAGLNQMMSSLFMLFGSGLGIVAYWMVGVEGALLIDGISYIVSGLLILFCKIERDVRLPNGMNKWTDLKPKMMISDFVSGLLYSIRHRLLFALIIGFFVLGIVNGAISVSTMFILKYKLAPVTYEHWSIWEGIVFGLGMIIGSIFASAIAEKFKIYHLLAAGLLISGIFIGAIAFADTLLVYLVFVFLAALFLPLANIAIGGWMPKIVDPKMMGRVEGIINPLMMVSQTLTLAGISVFYPSVLSIEGLFFVVGAIIVLIALYYTLVLPRLADRFDHIQKNEATQIGKV</sequence>
<proteinExistence type="predicted"/>
<feature type="transmembrane region" description="Helical" evidence="7">
    <location>
        <begin position="362"/>
        <end position="381"/>
    </location>
</feature>
<dbReference type="PANTHER" id="PTHR43266:SF8">
    <property type="entry name" value="MACROLIDE-EFFLUX PROTEIN"/>
    <property type="match status" value="1"/>
</dbReference>
<dbReference type="EMBL" id="BMFV01000024">
    <property type="protein sequence ID" value="GGH84847.1"/>
    <property type="molecule type" value="Genomic_DNA"/>
</dbReference>
<feature type="transmembrane region" description="Helical" evidence="7">
    <location>
        <begin position="16"/>
        <end position="39"/>
    </location>
</feature>
<keyword evidence="4 7" id="KW-0812">Transmembrane</keyword>
<organism evidence="9 10">
    <name type="scientific">Pullulanibacillus pueri</name>
    <dbReference type="NCBI Taxonomy" id="1437324"/>
    <lineage>
        <taxon>Bacteria</taxon>
        <taxon>Bacillati</taxon>
        <taxon>Bacillota</taxon>
        <taxon>Bacilli</taxon>
        <taxon>Bacillales</taxon>
        <taxon>Sporolactobacillaceae</taxon>
        <taxon>Pullulanibacillus</taxon>
    </lineage>
</organism>
<comment type="subcellular location">
    <subcellularLocation>
        <location evidence="1">Cell membrane</location>
        <topology evidence="1">Multi-pass membrane protein</topology>
    </subcellularLocation>
</comment>
<dbReference type="GO" id="GO:0005886">
    <property type="term" value="C:plasma membrane"/>
    <property type="evidence" value="ECO:0007669"/>
    <property type="project" value="UniProtKB-SubCell"/>
</dbReference>
<dbReference type="GO" id="GO:0022857">
    <property type="term" value="F:transmembrane transporter activity"/>
    <property type="evidence" value="ECO:0007669"/>
    <property type="project" value="InterPro"/>
</dbReference>
<dbReference type="RefSeq" id="WP_188498089.1">
    <property type="nucleotide sequence ID" value="NZ_BMFV01000024.1"/>
</dbReference>
<reference evidence="9" key="1">
    <citation type="journal article" date="2014" name="Int. J. Syst. Evol. Microbiol.">
        <title>Complete genome sequence of Corynebacterium casei LMG S-19264T (=DSM 44701T), isolated from a smear-ripened cheese.</title>
        <authorList>
            <consortium name="US DOE Joint Genome Institute (JGI-PGF)"/>
            <person name="Walter F."/>
            <person name="Albersmeier A."/>
            <person name="Kalinowski J."/>
            <person name="Ruckert C."/>
        </authorList>
    </citation>
    <scope>NUCLEOTIDE SEQUENCE</scope>
    <source>
        <strain evidence="9">CGMCC 1.12777</strain>
    </source>
</reference>
<gene>
    <name evidence="9" type="primary">ykuC</name>
    <name evidence="9" type="ORF">GCM10007096_28860</name>
</gene>
<protein>
    <submittedName>
        <fullName evidence="9">Putative MFS-type transporter YkuC</fullName>
    </submittedName>
</protein>
<evidence type="ECO:0000256" key="3">
    <source>
        <dbReference type="ARBA" id="ARBA00022475"/>
    </source>
</evidence>
<feature type="domain" description="Major facilitator superfamily (MFS) profile" evidence="8">
    <location>
        <begin position="228"/>
        <end position="427"/>
    </location>
</feature>
<evidence type="ECO:0000313" key="9">
    <source>
        <dbReference type="EMBL" id="GGH84847.1"/>
    </source>
</evidence>
<name>A0A8J3EMW6_9BACL</name>
<dbReference type="Proteomes" id="UP000656813">
    <property type="component" value="Unassembled WGS sequence"/>
</dbReference>
<dbReference type="InterPro" id="IPR011701">
    <property type="entry name" value="MFS"/>
</dbReference>
<dbReference type="PANTHER" id="PTHR43266">
    <property type="entry name" value="MACROLIDE-EFFLUX PROTEIN"/>
    <property type="match status" value="1"/>
</dbReference>
<evidence type="ECO:0000313" key="10">
    <source>
        <dbReference type="Proteomes" id="UP000656813"/>
    </source>
</evidence>
<dbReference type="CDD" id="cd06173">
    <property type="entry name" value="MFS_MefA_like"/>
    <property type="match status" value="1"/>
</dbReference>
<dbReference type="AlphaFoldDB" id="A0A8J3EMW6"/>
<feature type="transmembrane region" description="Helical" evidence="7">
    <location>
        <begin position="51"/>
        <end position="71"/>
    </location>
</feature>
<evidence type="ECO:0000256" key="4">
    <source>
        <dbReference type="ARBA" id="ARBA00022692"/>
    </source>
</evidence>
<evidence type="ECO:0000256" key="5">
    <source>
        <dbReference type="ARBA" id="ARBA00022989"/>
    </source>
</evidence>
<keyword evidence="6 7" id="KW-0472">Membrane</keyword>
<feature type="transmembrane region" description="Helical" evidence="7">
    <location>
        <begin position="294"/>
        <end position="315"/>
    </location>
</feature>
<reference evidence="9" key="2">
    <citation type="submission" date="2020-09" db="EMBL/GenBank/DDBJ databases">
        <authorList>
            <person name="Sun Q."/>
            <person name="Zhou Y."/>
        </authorList>
    </citation>
    <scope>NUCLEOTIDE SEQUENCE</scope>
    <source>
        <strain evidence="9">CGMCC 1.12777</strain>
    </source>
</reference>
<keyword evidence="2" id="KW-0813">Transport</keyword>
<evidence type="ECO:0000256" key="6">
    <source>
        <dbReference type="ARBA" id="ARBA00023136"/>
    </source>
</evidence>
<feature type="transmembrane region" description="Helical" evidence="7">
    <location>
        <begin position="266"/>
        <end position="287"/>
    </location>
</feature>
<evidence type="ECO:0000256" key="2">
    <source>
        <dbReference type="ARBA" id="ARBA00022448"/>
    </source>
</evidence>
<evidence type="ECO:0000256" key="1">
    <source>
        <dbReference type="ARBA" id="ARBA00004651"/>
    </source>
</evidence>
<dbReference type="InterPro" id="IPR020846">
    <property type="entry name" value="MFS_dom"/>
</dbReference>
<accession>A0A8J3EMW6</accession>
<dbReference type="Pfam" id="PF07690">
    <property type="entry name" value="MFS_1"/>
    <property type="match status" value="1"/>
</dbReference>
<feature type="transmembrane region" description="Helical" evidence="7">
    <location>
        <begin position="91"/>
        <end position="112"/>
    </location>
</feature>
<keyword evidence="3" id="KW-1003">Cell membrane</keyword>
<keyword evidence="10" id="KW-1185">Reference proteome</keyword>
<comment type="caution">
    <text evidence="9">The sequence shown here is derived from an EMBL/GenBank/DDBJ whole genome shotgun (WGS) entry which is preliminary data.</text>
</comment>
<feature type="transmembrane region" description="Helical" evidence="7">
    <location>
        <begin position="321"/>
        <end position="342"/>
    </location>
</feature>
<dbReference type="PROSITE" id="PS50850">
    <property type="entry name" value="MFS"/>
    <property type="match status" value="1"/>
</dbReference>
<keyword evidence="5 7" id="KW-1133">Transmembrane helix</keyword>
<feature type="transmembrane region" description="Helical" evidence="7">
    <location>
        <begin position="387"/>
        <end position="406"/>
    </location>
</feature>
<dbReference type="SUPFAM" id="SSF103473">
    <property type="entry name" value="MFS general substrate transporter"/>
    <property type="match status" value="1"/>
</dbReference>
<feature type="transmembrane region" description="Helical" evidence="7">
    <location>
        <begin position="228"/>
        <end position="254"/>
    </location>
</feature>
<feature type="transmembrane region" description="Helical" evidence="7">
    <location>
        <begin position="150"/>
        <end position="166"/>
    </location>
</feature>
<dbReference type="Gene3D" id="1.20.1250.20">
    <property type="entry name" value="MFS general substrate transporter like domains"/>
    <property type="match status" value="2"/>
</dbReference>